<feature type="compositionally biased region" description="Basic and acidic residues" evidence="7">
    <location>
        <begin position="47"/>
        <end position="76"/>
    </location>
</feature>
<keyword evidence="5" id="KW-0687">Ribonucleoprotein</keyword>
<feature type="compositionally biased region" description="Low complexity" evidence="7">
    <location>
        <begin position="31"/>
        <end position="43"/>
    </location>
</feature>
<dbReference type="InterPro" id="IPR012340">
    <property type="entry name" value="NA-bd_OB-fold"/>
</dbReference>
<comment type="caution">
    <text evidence="8">The sequence shown here is derived from an EMBL/GenBank/DDBJ whole genome shotgun (WGS) entry which is preliminary data.</text>
</comment>
<protein>
    <recommendedName>
        <fullName evidence="10">40S ribosomal protein S23</fullName>
    </recommendedName>
</protein>
<gene>
    <name evidence="8" type="ORF">DH2020_017887</name>
</gene>
<dbReference type="Gene3D" id="2.40.50.140">
    <property type="entry name" value="Nucleic acid-binding proteins"/>
    <property type="match status" value="1"/>
</dbReference>
<proteinExistence type="inferred from homology"/>
<keyword evidence="3" id="KW-0689">Ribosomal protein</keyword>
<comment type="similarity">
    <text evidence="2">Belongs to the ICR family.</text>
</comment>
<sequence length="766" mass="86483">MQTPKSRPGPLDVPKKPSPTTPGIARKLKTPGSDSNSGSSPNPFNKTPKDRSPKVVDRRSPRILATEKKKQTKMSELEPQVTRLQEELKTAKDQLSLTESQMKKAQHEAEEAKKKLLAMSAEIEETQKQLKEISESEDNRVKELRKLSQDRDKTWQSELDALQTQHSMDSAALASAMNEIQNLKIQLDRCLRLELSETRALVEKLKDQLNDSREYEARAVEEASRAQMELEFLKTTEEALQSERANVIESYNSLLLELEQSKNRENSLEELVGKLHENGGHDGETENLKIELKDLKNEASRLRTALDAAERRYQHEYVQDTVQIRNAYDLVEHAKSESSQKETDLEAKLKESTVEIEELRTKLIEKENSLQSISCENWGLNLKINKHKPDERETELEIELTKSESLLRDLNASLLDKEVQLQSITEENETLKSEITKNENEITKTNNEALEAARNAEREALMKLGFLTEEADRSGRKVDRITEQLDATQASNAEMEAELRRLKVQSDQWRKAAEVAAGMLSTCNNSNGKCVERTGSLDYHMIGRKFSSSFSGETDDDESPKKKNGNLLKKIGTTFNDLFSYNFLFLVYHSADMGSKRIIGGCSSSTPTSQPLSRSFVFSTLQSWGMKTRGMGAGRKLKSHRRRQRWADKAYKKSHLGNEWKKPFAGSSHAKGIVLEKIGIEAKQPNSAIRKCARVQLIKNGKKIAAFVPNDGCLNYIEENDEVLIAGFGRKGHAVGDIPGVRFKVVKVSGVSLLALFKEKKEKPRS</sequence>
<dbReference type="Proteomes" id="UP001318860">
    <property type="component" value="Unassembled WGS sequence"/>
</dbReference>
<evidence type="ECO:0000256" key="6">
    <source>
        <dbReference type="SAM" id="Coils"/>
    </source>
</evidence>
<keyword evidence="9" id="KW-1185">Reference proteome</keyword>
<feature type="coiled-coil region" evidence="6">
    <location>
        <begin position="223"/>
        <end position="312"/>
    </location>
</feature>
<keyword evidence="4 6" id="KW-0175">Coiled coil</keyword>
<feature type="coiled-coil region" evidence="6">
    <location>
        <begin position="407"/>
        <end position="512"/>
    </location>
</feature>
<dbReference type="InterPro" id="IPR029688">
    <property type="entry name" value="ICR"/>
</dbReference>
<evidence type="ECO:0000256" key="2">
    <source>
        <dbReference type="ARBA" id="ARBA00009778"/>
    </source>
</evidence>
<dbReference type="Pfam" id="PF00164">
    <property type="entry name" value="Ribosom_S12_S23"/>
    <property type="match status" value="1"/>
</dbReference>
<dbReference type="CDD" id="cd03367">
    <property type="entry name" value="Ribosomal_S23"/>
    <property type="match status" value="1"/>
</dbReference>
<dbReference type="EMBL" id="JABTTQ020000010">
    <property type="protein sequence ID" value="KAK6146975.1"/>
    <property type="molecule type" value="Genomic_DNA"/>
</dbReference>
<evidence type="ECO:0000256" key="1">
    <source>
        <dbReference type="ARBA" id="ARBA00005657"/>
    </source>
</evidence>
<dbReference type="SUPFAM" id="SSF50249">
    <property type="entry name" value="Nucleic acid-binding proteins"/>
    <property type="match status" value="1"/>
</dbReference>
<evidence type="ECO:0000256" key="3">
    <source>
        <dbReference type="ARBA" id="ARBA00022980"/>
    </source>
</evidence>
<evidence type="ECO:0000256" key="4">
    <source>
        <dbReference type="ARBA" id="ARBA00023054"/>
    </source>
</evidence>
<comment type="similarity">
    <text evidence="1">Belongs to the universal ribosomal protein uS12 family.</text>
</comment>
<dbReference type="InterPro" id="IPR005680">
    <property type="entry name" value="Ribosomal_uS12_euk/arc"/>
</dbReference>
<evidence type="ECO:0008006" key="10">
    <source>
        <dbReference type="Google" id="ProtNLM"/>
    </source>
</evidence>
<dbReference type="InterPro" id="IPR006032">
    <property type="entry name" value="Ribosomal_uS12"/>
</dbReference>
<organism evidence="8 9">
    <name type="scientific">Rehmannia glutinosa</name>
    <name type="common">Chinese foxglove</name>
    <dbReference type="NCBI Taxonomy" id="99300"/>
    <lineage>
        <taxon>Eukaryota</taxon>
        <taxon>Viridiplantae</taxon>
        <taxon>Streptophyta</taxon>
        <taxon>Embryophyta</taxon>
        <taxon>Tracheophyta</taxon>
        <taxon>Spermatophyta</taxon>
        <taxon>Magnoliopsida</taxon>
        <taxon>eudicotyledons</taxon>
        <taxon>Gunneridae</taxon>
        <taxon>Pentapetalae</taxon>
        <taxon>asterids</taxon>
        <taxon>lamiids</taxon>
        <taxon>Lamiales</taxon>
        <taxon>Orobanchaceae</taxon>
        <taxon>Rehmannieae</taxon>
        <taxon>Rehmannia</taxon>
    </lineage>
</organism>
<dbReference type="PROSITE" id="PS00055">
    <property type="entry name" value="RIBOSOMAL_S12"/>
    <property type="match status" value="1"/>
</dbReference>
<feature type="coiled-coil region" evidence="6">
    <location>
        <begin position="342"/>
        <end position="376"/>
    </location>
</feature>
<evidence type="ECO:0000256" key="5">
    <source>
        <dbReference type="ARBA" id="ARBA00023274"/>
    </source>
</evidence>
<accession>A0ABR0WIH8</accession>
<reference evidence="8 9" key="1">
    <citation type="journal article" date="2021" name="Comput. Struct. Biotechnol. J.">
        <title>De novo genome assembly of the potent medicinal plant Rehmannia glutinosa using nanopore technology.</title>
        <authorList>
            <person name="Ma L."/>
            <person name="Dong C."/>
            <person name="Song C."/>
            <person name="Wang X."/>
            <person name="Zheng X."/>
            <person name="Niu Y."/>
            <person name="Chen S."/>
            <person name="Feng W."/>
        </authorList>
    </citation>
    <scope>NUCLEOTIDE SEQUENCE [LARGE SCALE GENOMIC DNA]</scope>
    <source>
        <strain evidence="8">DH-2019</strain>
    </source>
</reference>
<dbReference type="PANTHER" id="PTHR34224:SF4">
    <property type="entry name" value="INTERACTOR OF CONSTITUTIVE ACTIVE ROPS 2, CHLOROPLASTIC"/>
    <property type="match status" value="1"/>
</dbReference>
<name>A0ABR0WIH8_REHGL</name>
<evidence type="ECO:0000313" key="8">
    <source>
        <dbReference type="EMBL" id="KAK6146975.1"/>
    </source>
</evidence>
<evidence type="ECO:0000256" key="7">
    <source>
        <dbReference type="SAM" id="MobiDB-lite"/>
    </source>
</evidence>
<feature type="region of interest" description="Disordered" evidence="7">
    <location>
        <begin position="1"/>
        <end position="80"/>
    </location>
</feature>
<evidence type="ECO:0000313" key="9">
    <source>
        <dbReference type="Proteomes" id="UP001318860"/>
    </source>
</evidence>
<dbReference type="NCBIfam" id="TIGR00982">
    <property type="entry name" value="uS12_E_A"/>
    <property type="match status" value="1"/>
</dbReference>
<dbReference type="PANTHER" id="PTHR34224">
    <property type="entry name" value="INTERACTOR OF CONSTITUTIVE ACTIVE ROPS 2, CHLOROPLASTIC-RELATED"/>
    <property type="match status" value="1"/>
</dbReference>